<evidence type="ECO:0000256" key="1">
    <source>
        <dbReference type="SAM" id="Phobius"/>
    </source>
</evidence>
<dbReference type="PANTHER" id="PTHR11319:SF35">
    <property type="entry name" value="OUTER MEMBRANE PROTEIN PMPC-RELATED"/>
    <property type="match status" value="1"/>
</dbReference>
<name>A0A077ZW18_STYLE</name>
<dbReference type="InterPro" id="IPR011050">
    <property type="entry name" value="Pectin_lyase_fold/virulence"/>
</dbReference>
<dbReference type="EMBL" id="CCKQ01003037">
    <property type="protein sequence ID" value="CDW74145.1"/>
    <property type="molecule type" value="Genomic_DNA"/>
</dbReference>
<proteinExistence type="predicted"/>
<dbReference type="OMA" id="VEWIVIM"/>
<feature type="transmembrane region" description="Helical" evidence="1">
    <location>
        <begin position="494"/>
        <end position="518"/>
    </location>
</feature>
<feature type="transmembrane region" description="Helical" evidence="1">
    <location>
        <begin position="636"/>
        <end position="655"/>
    </location>
</feature>
<keyword evidence="3" id="KW-1185">Reference proteome</keyword>
<protein>
    <recommendedName>
        <fullName evidence="4">Transmembrane protein</fullName>
    </recommendedName>
</protein>
<feature type="transmembrane region" description="Helical" evidence="1">
    <location>
        <begin position="400"/>
        <end position="419"/>
    </location>
</feature>
<dbReference type="PANTHER" id="PTHR11319">
    <property type="entry name" value="G PROTEIN-COUPLED RECEPTOR-RELATED"/>
    <property type="match status" value="1"/>
</dbReference>
<dbReference type="AlphaFoldDB" id="A0A077ZW18"/>
<dbReference type="SUPFAM" id="SSF51126">
    <property type="entry name" value="Pectin lyase-like"/>
    <property type="match status" value="1"/>
</dbReference>
<sequence length="1033" mass="119030">MNFSSSQRPIFRILRSEKIVIETSYFNQFDKDLINIQNSNLRVVNSIISNKGVNSLPDINGNIQLTARAIQSFESKLIIKNSSFTDLTSLQEGGAINLVQGDLYLNDSTFSHNQAQIGGSISLYCSQQNEANIQGGAVNYNKYEPVNLLTSNIFENNYAPYGLNISSVPFTIRLTTMTAKNVNSGQKYQGIIQLEVVDYYMQRIVNDDTTGVILVGFYEDGTSVTGQTQQKAKNGIVTFDDIRFFGNPGNTQKQFKFYSPNIDDEMMRKVYRLEEQVVINEIIVECLPCEIGTYSININDKECTFCPENSECLGGSVISVDRGYWRSSNTSIQIHKCLGKEGCLGGVLESKKRYENDIYPLCDLGYGGNLCHSCKRVNGTQYARTSPNKCEVCPETGMNLIFLQAVLLILAYLIILVIMNIRSKKTNDVQVIMRIMTTYLQIISSTHVLDLDWPDLLQQFFGVFTQVGDSVQNLIYFDCFMKKTLVENDANSFIYFKTILIGVLPLLLILSFALAFQIFVMIKIKFKKQLVEWIVIMAVIVIYFTHPTVSRNILAIFFCMEIDKGEYWLQSDLSIQCWAMVSLLVLIYIHRLQIRLQPYKNPLINELEKREMICNLVTFYGSLIFVNIEFSDWIKLLSLTIIIVFNLWFILLWMYHQTPSKIKINHLLYNKDSFDLVALKDQTNLQFDNSKDISNQTIFGVVTQDVLRPHSSTSTIKKQAKKVKTHVSESKFKKQFKRKVKLIEPREKHVRQGTSDIFSDNDLDIKQSYPQNIKKLTYAQAKFQSSKAVLKQFEQIEVFKSQEDILGSSVKQISAQIRTNASVANAFTDHNFPDVKTQFILSKQQDKSHGYPFETQTILLNSNDLNHNEFSPLMMDQTLPKVKIQLYRRQLCTYCGLSVQSLAKHPYLEDVKVMDQEYYPKMPHNQKYYKDDSYYQKLEAKLQQPKVMEMNMDLKHQQYLFIRNQQPAIVNQIVPQLKGRQVAQNPTKISANLYLHGLPFQNNKEYEVSPKQQWSIRNEDIQNHLRNQAHFKY</sequence>
<feature type="transmembrane region" description="Helical" evidence="1">
    <location>
        <begin position="431"/>
        <end position="449"/>
    </location>
</feature>
<evidence type="ECO:0000313" key="2">
    <source>
        <dbReference type="EMBL" id="CDW74145.1"/>
    </source>
</evidence>
<feature type="transmembrane region" description="Helical" evidence="1">
    <location>
        <begin position="530"/>
        <end position="546"/>
    </location>
</feature>
<organism evidence="2 3">
    <name type="scientific">Stylonychia lemnae</name>
    <name type="common">Ciliate</name>
    <dbReference type="NCBI Taxonomy" id="5949"/>
    <lineage>
        <taxon>Eukaryota</taxon>
        <taxon>Sar</taxon>
        <taxon>Alveolata</taxon>
        <taxon>Ciliophora</taxon>
        <taxon>Intramacronucleata</taxon>
        <taxon>Spirotrichea</taxon>
        <taxon>Stichotrichia</taxon>
        <taxon>Sporadotrichida</taxon>
        <taxon>Oxytrichidae</taxon>
        <taxon>Stylonychinae</taxon>
        <taxon>Stylonychia</taxon>
    </lineage>
</organism>
<keyword evidence="1" id="KW-0472">Membrane</keyword>
<evidence type="ECO:0000313" key="3">
    <source>
        <dbReference type="Proteomes" id="UP000039865"/>
    </source>
</evidence>
<evidence type="ECO:0008006" key="4">
    <source>
        <dbReference type="Google" id="ProtNLM"/>
    </source>
</evidence>
<keyword evidence="1" id="KW-0812">Transmembrane</keyword>
<dbReference type="OrthoDB" id="551156at2759"/>
<keyword evidence="1" id="KW-1133">Transmembrane helix</keyword>
<accession>A0A077ZW18</accession>
<dbReference type="Proteomes" id="UP000039865">
    <property type="component" value="Unassembled WGS sequence"/>
</dbReference>
<dbReference type="InParanoid" id="A0A077ZW18"/>
<feature type="transmembrane region" description="Helical" evidence="1">
    <location>
        <begin position="573"/>
        <end position="591"/>
    </location>
</feature>
<gene>
    <name evidence="2" type="primary">Contig7802.g8329</name>
    <name evidence="2" type="ORF">STYLEM_3139</name>
</gene>
<reference evidence="2 3" key="1">
    <citation type="submission" date="2014-06" db="EMBL/GenBank/DDBJ databases">
        <authorList>
            <person name="Swart Estienne"/>
        </authorList>
    </citation>
    <scope>NUCLEOTIDE SEQUENCE [LARGE SCALE GENOMIC DNA]</scope>
    <source>
        <strain evidence="2 3">130c</strain>
    </source>
</reference>